<dbReference type="Proteomes" id="UP000275078">
    <property type="component" value="Unassembled WGS sequence"/>
</dbReference>
<feature type="region of interest" description="Disordered" evidence="1">
    <location>
        <begin position="1"/>
        <end position="51"/>
    </location>
</feature>
<dbReference type="AlphaFoldDB" id="A0A3N4HNP1"/>
<feature type="compositionally biased region" description="Basic residues" evidence="1">
    <location>
        <begin position="16"/>
        <end position="28"/>
    </location>
</feature>
<name>A0A3N4HNP1_ASCIM</name>
<accession>A0A3N4HNP1</accession>
<proteinExistence type="predicted"/>
<feature type="compositionally biased region" description="Basic and acidic residues" evidence="1">
    <location>
        <begin position="325"/>
        <end position="339"/>
    </location>
</feature>
<gene>
    <name evidence="2" type="ORF">BJ508DRAFT_313794</name>
</gene>
<keyword evidence="3" id="KW-1185">Reference proteome</keyword>
<evidence type="ECO:0000313" key="3">
    <source>
        <dbReference type="Proteomes" id="UP000275078"/>
    </source>
</evidence>
<protein>
    <submittedName>
        <fullName evidence="2">Uncharacterized protein</fullName>
    </submittedName>
</protein>
<sequence>MAIFAAQPLHNSQAHNQRRPGNRTRHKSSLPEQTSSSTSHEPLPHTLRNPIAGPNIREFQYSLLDYHPFDGWYFYERLLIQNDWKTGQWPPGLVDWVLVRRVTAATELGELYVVREWLPYERYCDRIYQVTGRRSEQDLYVRLLHTAPVRLYVEVISKNAFWEKNWKTLMAHSGLYPDEESEQNPGSPGPNPDISDDPDTRGLSKQRSVPDSLRNPAYKLTRKARYARPPPKAPPDGSSGQPPPPPTLKSILKQPSTKGWYDNPKEARGLRNAAVNSRVTAGRVTDTPSGYTWAKEMSAHLTRASEPSGSGERSAPAHGPSSEAPAREERKKKPDKQPFIEDVEVDEAFTGTKKKLKNAKMVLEEVSGRSPV</sequence>
<reference evidence="2 3" key="1">
    <citation type="journal article" date="2018" name="Nat. Ecol. Evol.">
        <title>Pezizomycetes genomes reveal the molecular basis of ectomycorrhizal truffle lifestyle.</title>
        <authorList>
            <person name="Murat C."/>
            <person name="Payen T."/>
            <person name="Noel B."/>
            <person name="Kuo A."/>
            <person name="Morin E."/>
            <person name="Chen J."/>
            <person name="Kohler A."/>
            <person name="Krizsan K."/>
            <person name="Balestrini R."/>
            <person name="Da Silva C."/>
            <person name="Montanini B."/>
            <person name="Hainaut M."/>
            <person name="Levati E."/>
            <person name="Barry K.W."/>
            <person name="Belfiori B."/>
            <person name="Cichocki N."/>
            <person name="Clum A."/>
            <person name="Dockter R.B."/>
            <person name="Fauchery L."/>
            <person name="Guy J."/>
            <person name="Iotti M."/>
            <person name="Le Tacon F."/>
            <person name="Lindquist E.A."/>
            <person name="Lipzen A."/>
            <person name="Malagnac F."/>
            <person name="Mello A."/>
            <person name="Molinier V."/>
            <person name="Miyauchi S."/>
            <person name="Poulain J."/>
            <person name="Riccioni C."/>
            <person name="Rubini A."/>
            <person name="Sitrit Y."/>
            <person name="Splivallo R."/>
            <person name="Traeger S."/>
            <person name="Wang M."/>
            <person name="Zifcakova L."/>
            <person name="Wipf D."/>
            <person name="Zambonelli A."/>
            <person name="Paolocci F."/>
            <person name="Nowrousian M."/>
            <person name="Ottonello S."/>
            <person name="Baldrian P."/>
            <person name="Spatafora J.W."/>
            <person name="Henrissat B."/>
            <person name="Nagy L.G."/>
            <person name="Aury J.M."/>
            <person name="Wincker P."/>
            <person name="Grigoriev I.V."/>
            <person name="Bonfante P."/>
            <person name="Martin F.M."/>
        </authorList>
    </citation>
    <scope>NUCLEOTIDE SEQUENCE [LARGE SCALE GENOMIC DNA]</scope>
    <source>
        <strain evidence="2 3">RN42</strain>
    </source>
</reference>
<evidence type="ECO:0000256" key="1">
    <source>
        <dbReference type="SAM" id="MobiDB-lite"/>
    </source>
</evidence>
<organism evidence="2 3">
    <name type="scientific">Ascobolus immersus RN42</name>
    <dbReference type="NCBI Taxonomy" id="1160509"/>
    <lineage>
        <taxon>Eukaryota</taxon>
        <taxon>Fungi</taxon>
        <taxon>Dikarya</taxon>
        <taxon>Ascomycota</taxon>
        <taxon>Pezizomycotina</taxon>
        <taxon>Pezizomycetes</taxon>
        <taxon>Pezizales</taxon>
        <taxon>Ascobolaceae</taxon>
        <taxon>Ascobolus</taxon>
    </lineage>
</organism>
<feature type="region of interest" description="Disordered" evidence="1">
    <location>
        <begin position="176"/>
        <end position="344"/>
    </location>
</feature>
<dbReference type="EMBL" id="ML119821">
    <property type="protein sequence ID" value="RPA73430.1"/>
    <property type="molecule type" value="Genomic_DNA"/>
</dbReference>
<evidence type="ECO:0000313" key="2">
    <source>
        <dbReference type="EMBL" id="RPA73430.1"/>
    </source>
</evidence>